<dbReference type="Proteomes" id="UP001293254">
    <property type="component" value="Unassembled WGS sequence"/>
</dbReference>
<feature type="region of interest" description="Disordered" evidence="1">
    <location>
        <begin position="115"/>
        <end position="140"/>
    </location>
</feature>
<reference evidence="2" key="1">
    <citation type="submission" date="2020-06" db="EMBL/GenBank/DDBJ databases">
        <authorList>
            <person name="Li T."/>
            <person name="Hu X."/>
            <person name="Zhang T."/>
            <person name="Song X."/>
            <person name="Zhang H."/>
            <person name="Dai N."/>
            <person name="Sheng W."/>
            <person name="Hou X."/>
            <person name="Wei L."/>
        </authorList>
    </citation>
    <scope>NUCLEOTIDE SEQUENCE</scope>
    <source>
        <strain evidence="2">3651</strain>
        <tissue evidence="2">Leaf</tissue>
    </source>
</reference>
<reference evidence="2" key="2">
    <citation type="journal article" date="2024" name="Plant">
        <title>Genomic evolution and insights into agronomic trait innovations of Sesamum species.</title>
        <authorList>
            <person name="Miao H."/>
            <person name="Wang L."/>
            <person name="Qu L."/>
            <person name="Liu H."/>
            <person name="Sun Y."/>
            <person name="Le M."/>
            <person name="Wang Q."/>
            <person name="Wei S."/>
            <person name="Zheng Y."/>
            <person name="Lin W."/>
            <person name="Duan Y."/>
            <person name="Cao H."/>
            <person name="Xiong S."/>
            <person name="Wang X."/>
            <person name="Wei L."/>
            <person name="Li C."/>
            <person name="Ma Q."/>
            <person name="Ju M."/>
            <person name="Zhao R."/>
            <person name="Li G."/>
            <person name="Mu C."/>
            <person name="Tian Q."/>
            <person name="Mei H."/>
            <person name="Zhang T."/>
            <person name="Gao T."/>
            <person name="Zhang H."/>
        </authorList>
    </citation>
    <scope>NUCLEOTIDE SEQUENCE</scope>
    <source>
        <strain evidence="2">3651</strain>
    </source>
</reference>
<proteinExistence type="predicted"/>
<sequence>MESSSGLRSSLNDLPSIDFDLVKERGFILLLTLILGPRVATSAFVKNVPSNPLSSSSTRSALATPFDIQSSGRGRSPCRTPPVVGPNSISLSSTPTGHVDPSSKTPVIEVETFPEGDTTTAPSSPSFVPSFEVGSSSQKRPHIEEVPQVEEVPPSGPTQAAASAYFPLPVMTPQFNPKAGYLTCARGSYPSGVFWKQLADEESKFQGEISLLKTQLEEKDRQISVQAMEMESLRTTSLQSYSRGCEEGLQAGHSAVVATYKASPEYADEVFRYGSSFYVDGFTVCAEQFKNLHNLPPNFDLI</sequence>
<feature type="compositionally biased region" description="Low complexity" evidence="1">
    <location>
        <begin position="122"/>
        <end position="137"/>
    </location>
</feature>
<protein>
    <submittedName>
        <fullName evidence="2">Uncharacterized protein</fullName>
    </submittedName>
</protein>
<gene>
    <name evidence="2" type="ORF">Salat_2122500</name>
</gene>
<dbReference type="EMBL" id="JACGWO010000008">
    <property type="protein sequence ID" value="KAK4421719.1"/>
    <property type="molecule type" value="Genomic_DNA"/>
</dbReference>
<comment type="caution">
    <text evidence="2">The sequence shown here is derived from an EMBL/GenBank/DDBJ whole genome shotgun (WGS) entry which is preliminary data.</text>
</comment>
<accession>A0AAE1Y141</accession>
<evidence type="ECO:0000313" key="2">
    <source>
        <dbReference type="EMBL" id="KAK4421719.1"/>
    </source>
</evidence>
<dbReference type="AlphaFoldDB" id="A0AAE1Y141"/>
<evidence type="ECO:0000256" key="1">
    <source>
        <dbReference type="SAM" id="MobiDB-lite"/>
    </source>
</evidence>
<keyword evidence="3" id="KW-1185">Reference proteome</keyword>
<name>A0AAE1Y141_9LAMI</name>
<organism evidence="2 3">
    <name type="scientific">Sesamum alatum</name>
    <dbReference type="NCBI Taxonomy" id="300844"/>
    <lineage>
        <taxon>Eukaryota</taxon>
        <taxon>Viridiplantae</taxon>
        <taxon>Streptophyta</taxon>
        <taxon>Embryophyta</taxon>
        <taxon>Tracheophyta</taxon>
        <taxon>Spermatophyta</taxon>
        <taxon>Magnoliopsida</taxon>
        <taxon>eudicotyledons</taxon>
        <taxon>Gunneridae</taxon>
        <taxon>Pentapetalae</taxon>
        <taxon>asterids</taxon>
        <taxon>lamiids</taxon>
        <taxon>Lamiales</taxon>
        <taxon>Pedaliaceae</taxon>
        <taxon>Sesamum</taxon>
    </lineage>
</organism>
<evidence type="ECO:0000313" key="3">
    <source>
        <dbReference type="Proteomes" id="UP001293254"/>
    </source>
</evidence>